<keyword evidence="4" id="KW-1185">Reference proteome</keyword>
<proteinExistence type="predicted"/>
<evidence type="ECO:0000256" key="2">
    <source>
        <dbReference type="SAM" id="Phobius"/>
    </source>
</evidence>
<organism evidence="3 4">
    <name type="scientific">Koleobacter methoxysyntrophicus</name>
    <dbReference type="NCBI Taxonomy" id="2751313"/>
    <lineage>
        <taxon>Bacteria</taxon>
        <taxon>Bacillati</taxon>
        <taxon>Bacillota</taxon>
        <taxon>Clostridia</taxon>
        <taxon>Koleobacterales</taxon>
        <taxon>Koleobacteraceae</taxon>
        <taxon>Koleobacter</taxon>
    </lineage>
</organism>
<dbReference type="EMBL" id="CP059066">
    <property type="protein sequence ID" value="QSQ09546.1"/>
    <property type="molecule type" value="Genomic_DNA"/>
</dbReference>
<name>A0A8A0RQR9_9FIRM</name>
<keyword evidence="2" id="KW-0812">Transmembrane</keyword>
<keyword evidence="2" id="KW-1133">Transmembrane helix</keyword>
<dbReference type="AlphaFoldDB" id="A0A8A0RQR9"/>
<feature type="region of interest" description="Disordered" evidence="1">
    <location>
        <begin position="66"/>
        <end position="107"/>
    </location>
</feature>
<evidence type="ECO:0000313" key="4">
    <source>
        <dbReference type="Proteomes" id="UP000662904"/>
    </source>
</evidence>
<evidence type="ECO:0000313" key="3">
    <source>
        <dbReference type="EMBL" id="QSQ09546.1"/>
    </source>
</evidence>
<dbReference type="KEGG" id="kme:H0A61_01917"/>
<protein>
    <submittedName>
        <fullName evidence="3">Uncharacterized protein</fullName>
    </submittedName>
</protein>
<gene>
    <name evidence="3" type="ORF">H0A61_01917</name>
</gene>
<feature type="compositionally biased region" description="Basic and acidic residues" evidence="1">
    <location>
        <begin position="66"/>
        <end position="100"/>
    </location>
</feature>
<reference evidence="3" key="1">
    <citation type="submission" date="2020-07" db="EMBL/GenBank/DDBJ databases">
        <title>Koleobacter methoxysyntrophicus gen. nov., sp. nov., a novel anaerobic bacterium isolated from deep subsurface oil field and proposal of Koleobacterales ord. nov. in the phylum Firmicutes.</title>
        <authorList>
            <person name="Sakamoto S."/>
            <person name="Tamaki H."/>
        </authorList>
    </citation>
    <scope>NUCLEOTIDE SEQUENCE</scope>
    <source>
        <strain evidence="3">NRmbB1</strain>
    </source>
</reference>
<sequence length="144" mass="16737">MTRKYNNMVELVLSSINRYGEFDISIIISILTLSNLLGIVNYLTNQKQSLNIPVTEYNTPGFENLHIQEEKKKNQRREISNKNEEIKKDTTSKKGDKAETCSENSGASNKLIDIDKVKKSAERKREEKFKRYTEPPLIWNFPPK</sequence>
<accession>A0A8A0RQR9</accession>
<feature type="transmembrane region" description="Helical" evidence="2">
    <location>
        <begin position="24"/>
        <end position="43"/>
    </location>
</feature>
<dbReference type="RefSeq" id="WP_206706901.1">
    <property type="nucleotide sequence ID" value="NZ_CP059066.1"/>
</dbReference>
<evidence type="ECO:0000256" key="1">
    <source>
        <dbReference type="SAM" id="MobiDB-lite"/>
    </source>
</evidence>
<keyword evidence="2" id="KW-0472">Membrane</keyword>
<dbReference type="Proteomes" id="UP000662904">
    <property type="component" value="Chromosome"/>
</dbReference>